<dbReference type="AlphaFoldDB" id="X0RFB4"/>
<reference evidence="2" key="1">
    <citation type="journal article" date="2014" name="Front. Microbiol.">
        <title>High frequency of phylogenetically diverse reductive dehalogenase-homologous genes in deep subseafloor sedimentary metagenomes.</title>
        <authorList>
            <person name="Kawai M."/>
            <person name="Futagami T."/>
            <person name="Toyoda A."/>
            <person name="Takaki Y."/>
            <person name="Nishi S."/>
            <person name="Hori S."/>
            <person name="Arai W."/>
            <person name="Tsubouchi T."/>
            <person name="Morono Y."/>
            <person name="Uchiyama I."/>
            <person name="Ito T."/>
            <person name="Fujiyama A."/>
            <person name="Inagaki F."/>
            <person name="Takami H."/>
        </authorList>
    </citation>
    <scope>NUCLEOTIDE SEQUENCE</scope>
    <source>
        <strain evidence="2">Expedition CK06-06</strain>
    </source>
</reference>
<proteinExistence type="predicted"/>
<organism evidence="2">
    <name type="scientific">marine sediment metagenome</name>
    <dbReference type="NCBI Taxonomy" id="412755"/>
    <lineage>
        <taxon>unclassified sequences</taxon>
        <taxon>metagenomes</taxon>
        <taxon>ecological metagenomes</taxon>
    </lineage>
</organism>
<accession>X0RFB4</accession>
<comment type="caution">
    <text evidence="2">The sequence shown here is derived from an EMBL/GenBank/DDBJ whole genome shotgun (WGS) entry which is preliminary data.</text>
</comment>
<sequence>MRADRLEREVWEKVKEVLNNSDKLAECINKALAELEERRKEIGAESLIVESRLEALRARQERLGMAFADGAVNESAYKAKLKRLKKEEADLLRCRHGFDLTELAEIVSLGIHIDMVREVLSKGSLLVSDLGIFGESGEKNAPIESNTLKKTGNEIISGKLSEDNTFVDGLMDIILKDTETSLGMTEEDDPRKKQEAITRNRREILHLFNIRVLVYPERVEIKGALPSHVLDKTTNKNPETAPVISSPSLGKGGGIIYKRDWRPLSLRTPLLGG</sequence>
<keyword evidence="1" id="KW-0175">Coiled coil</keyword>
<evidence type="ECO:0000256" key="1">
    <source>
        <dbReference type="SAM" id="Coils"/>
    </source>
</evidence>
<name>X0RFB4_9ZZZZ</name>
<feature type="coiled-coil region" evidence="1">
    <location>
        <begin position="18"/>
        <end position="45"/>
    </location>
</feature>
<protein>
    <submittedName>
        <fullName evidence="2">Uncharacterized protein</fullName>
    </submittedName>
</protein>
<dbReference type="EMBL" id="BARS01006290">
    <property type="protein sequence ID" value="GAF67594.1"/>
    <property type="molecule type" value="Genomic_DNA"/>
</dbReference>
<evidence type="ECO:0000313" key="2">
    <source>
        <dbReference type="EMBL" id="GAF67594.1"/>
    </source>
</evidence>
<gene>
    <name evidence="2" type="ORF">S01H1_12279</name>
</gene>